<proteinExistence type="predicted"/>
<feature type="chain" id="PRO_5029915766" evidence="2">
    <location>
        <begin position="20"/>
        <end position="52"/>
    </location>
</feature>
<feature type="region of interest" description="Disordered" evidence="1">
    <location>
        <begin position="26"/>
        <end position="52"/>
    </location>
</feature>
<keyword evidence="2" id="KW-0732">Signal</keyword>
<accession>A0A7K1Y8V3</accession>
<evidence type="ECO:0000313" key="4">
    <source>
        <dbReference type="Proteomes" id="UP000466586"/>
    </source>
</evidence>
<comment type="caution">
    <text evidence="3">The sequence shown here is derived from an EMBL/GenBank/DDBJ whole genome shotgun (WGS) entry which is preliminary data.</text>
</comment>
<organism evidence="3 4">
    <name type="scientific">Hufsiella arboris</name>
    <dbReference type="NCBI Taxonomy" id="2695275"/>
    <lineage>
        <taxon>Bacteria</taxon>
        <taxon>Pseudomonadati</taxon>
        <taxon>Bacteroidota</taxon>
        <taxon>Sphingobacteriia</taxon>
        <taxon>Sphingobacteriales</taxon>
        <taxon>Sphingobacteriaceae</taxon>
        <taxon>Hufsiella</taxon>
    </lineage>
</organism>
<keyword evidence="4" id="KW-1185">Reference proteome</keyword>
<sequence>MKLSKALISALIVGITVQAAGCKKDDAANPETTNGKKNKKTQPYSCPGCGMG</sequence>
<name>A0A7K1Y8V3_9SPHI</name>
<evidence type="ECO:0000313" key="3">
    <source>
        <dbReference type="EMBL" id="MXV51033.1"/>
    </source>
</evidence>
<evidence type="ECO:0000256" key="1">
    <source>
        <dbReference type="SAM" id="MobiDB-lite"/>
    </source>
</evidence>
<feature type="signal peptide" evidence="2">
    <location>
        <begin position="1"/>
        <end position="19"/>
    </location>
</feature>
<gene>
    <name evidence="3" type="ORF">GS399_08615</name>
</gene>
<dbReference type="AlphaFoldDB" id="A0A7K1Y8V3"/>
<dbReference type="EMBL" id="WVHT01000003">
    <property type="protein sequence ID" value="MXV51033.1"/>
    <property type="molecule type" value="Genomic_DNA"/>
</dbReference>
<evidence type="ECO:0000256" key="2">
    <source>
        <dbReference type="SAM" id="SignalP"/>
    </source>
</evidence>
<dbReference type="Proteomes" id="UP000466586">
    <property type="component" value="Unassembled WGS sequence"/>
</dbReference>
<protein>
    <submittedName>
        <fullName evidence="3">Uncharacterized protein</fullName>
    </submittedName>
</protein>
<reference evidence="3 4" key="1">
    <citation type="submission" date="2019-11" db="EMBL/GenBank/DDBJ databases">
        <title>Pedobacter sp. HMF7647 Genome sequencing and assembly.</title>
        <authorList>
            <person name="Kang H."/>
            <person name="Kim H."/>
            <person name="Joh K."/>
        </authorList>
    </citation>
    <scope>NUCLEOTIDE SEQUENCE [LARGE SCALE GENOMIC DNA]</scope>
    <source>
        <strain evidence="3 4">HMF7647</strain>
    </source>
</reference>
<dbReference type="RefSeq" id="WP_160844206.1">
    <property type="nucleotide sequence ID" value="NZ_WVHT01000003.1"/>
</dbReference>